<dbReference type="PROSITE" id="PS00211">
    <property type="entry name" value="ABC_TRANSPORTER_1"/>
    <property type="match status" value="2"/>
</dbReference>
<evidence type="ECO:0000256" key="9">
    <source>
        <dbReference type="ARBA" id="ARBA00023136"/>
    </source>
</evidence>
<organism evidence="12 13">
    <name type="scientific">Criibacterium bergeronii</name>
    <dbReference type="NCBI Taxonomy" id="1871336"/>
    <lineage>
        <taxon>Bacteria</taxon>
        <taxon>Bacillati</taxon>
        <taxon>Bacillota</taxon>
        <taxon>Clostridia</taxon>
        <taxon>Peptostreptococcales</taxon>
        <taxon>Filifactoraceae</taxon>
        <taxon>Criibacterium</taxon>
    </lineage>
</organism>
<evidence type="ECO:0000256" key="5">
    <source>
        <dbReference type="ARBA" id="ARBA00022737"/>
    </source>
</evidence>
<evidence type="ECO:0000256" key="7">
    <source>
        <dbReference type="ARBA" id="ARBA00022840"/>
    </source>
</evidence>
<keyword evidence="9" id="KW-0472">Membrane</keyword>
<evidence type="ECO:0000256" key="6">
    <source>
        <dbReference type="ARBA" id="ARBA00022741"/>
    </source>
</evidence>
<dbReference type="Gene3D" id="3.40.50.300">
    <property type="entry name" value="P-loop containing nucleotide triphosphate hydrolases"/>
    <property type="match status" value="2"/>
</dbReference>
<dbReference type="CDD" id="cd03225">
    <property type="entry name" value="ABC_cobalt_CbiO_domain1"/>
    <property type="match status" value="1"/>
</dbReference>
<evidence type="ECO:0000256" key="8">
    <source>
        <dbReference type="ARBA" id="ARBA00022967"/>
    </source>
</evidence>
<dbReference type="GO" id="GO:0043190">
    <property type="term" value="C:ATP-binding cassette (ABC) transporter complex"/>
    <property type="evidence" value="ECO:0007669"/>
    <property type="project" value="TreeGrafter"/>
</dbReference>
<dbReference type="EMBL" id="VJXW01000026">
    <property type="protein sequence ID" value="TRW22490.1"/>
    <property type="molecule type" value="Genomic_DNA"/>
</dbReference>
<comment type="function">
    <text evidence="10">Probably part of an ABC transporter complex. Responsible for energy coupling to the transport system.</text>
</comment>
<comment type="subcellular location">
    <subcellularLocation>
        <location evidence="1">Cell membrane</location>
        <topology evidence="1">Peripheral membrane protein</topology>
    </subcellularLocation>
</comment>
<dbReference type="GO" id="GO:0042626">
    <property type="term" value="F:ATPase-coupled transmembrane transporter activity"/>
    <property type="evidence" value="ECO:0007669"/>
    <property type="project" value="TreeGrafter"/>
</dbReference>
<dbReference type="InterPro" id="IPR050095">
    <property type="entry name" value="ECF_ABC_transporter_ATP-bd"/>
</dbReference>
<keyword evidence="8" id="KW-1278">Translocase</keyword>
<evidence type="ECO:0000259" key="11">
    <source>
        <dbReference type="PROSITE" id="PS50893"/>
    </source>
</evidence>
<gene>
    <name evidence="12" type="ORF">FL857_11115</name>
</gene>
<dbReference type="InterPro" id="IPR017871">
    <property type="entry name" value="ABC_transporter-like_CS"/>
</dbReference>
<dbReference type="PROSITE" id="PS50893">
    <property type="entry name" value="ABC_TRANSPORTER_2"/>
    <property type="match status" value="2"/>
</dbReference>
<dbReference type="GO" id="GO:0005524">
    <property type="term" value="F:ATP binding"/>
    <property type="evidence" value="ECO:0007669"/>
    <property type="project" value="UniProtKB-KW"/>
</dbReference>
<keyword evidence="4" id="KW-1003">Cell membrane</keyword>
<dbReference type="InterPro" id="IPR027417">
    <property type="entry name" value="P-loop_NTPase"/>
</dbReference>
<evidence type="ECO:0000256" key="1">
    <source>
        <dbReference type="ARBA" id="ARBA00004202"/>
    </source>
</evidence>
<keyword evidence="5" id="KW-0677">Repeat</keyword>
<dbReference type="SUPFAM" id="SSF52540">
    <property type="entry name" value="P-loop containing nucleoside triphosphate hydrolases"/>
    <property type="match status" value="2"/>
</dbReference>
<feature type="domain" description="ABC transporter" evidence="11">
    <location>
        <begin position="261"/>
        <end position="473"/>
    </location>
</feature>
<evidence type="ECO:0000256" key="2">
    <source>
        <dbReference type="ARBA" id="ARBA00005417"/>
    </source>
</evidence>
<comment type="caution">
    <text evidence="12">The sequence shown here is derived from an EMBL/GenBank/DDBJ whole genome shotgun (WGS) entry which is preliminary data.</text>
</comment>
<evidence type="ECO:0000256" key="3">
    <source>
        <dbReference type="ARBA" id="ARBA00022448"/>
    </source>
</evidence>
<evidence type="ECO:0000256" key="4">
    <source>
        <dbReference type="ARBA" id="ARBA00022475"/>
    </source>
</evidence>
<dbReference type="SMART" id="SM00382">
    <property type="entry name" value="AAA"/>
    <property type="match status" value="2"/>
</dbReference>
<dbReference type="OrthoDB" id="501320at2"/>
<dbReference type="InterPro" id="IPR003593">
    <property type="entry name" value="AAA+_ATPase"/>
</dbReference>
<proteinExistence type="inferred from homology"/>
<name>A0A552UWF9_9FIRM</name>
<evidence type="ECO:0000313" key="13">
    <source>
        <dbReference type="Proteomes" id="UP000319424"/>
    </source>
</evidence>
<comment type="similarity">
    <text evidence="2">Belongs to the ABC transporter superfamily.</text>
</comment>
<feature type="domain" description="ABC transporter" evidence="11">
    <location>
        <begin position="2"/>
        <end position="240"/>
    </location>
</feature>
<reference evidence="12 13" key="1">
    <citation type="submission" date="2019-07" db="EMBL/GenBank/DDBJ databases">
        <title>Criibacterium bergeronii gen. nov., sp. nov. isolated from human clinical samples.</title>
        <authorList>
            <person name="Maheux A.F."/>
            <person name="Boudreau D.K."/>
            <person name="Berube E."/>
            <person name="Brodeur S."/>
            <person name="Bernard K.A."/>
            <person name="Abed J.Y."/>
            <person name="Ducrey E."/>
            <person name="Guay E.F."/>
            <person name="Raymond F."/>
            <person name="Corbeil J."/>
            <person name="Domingo M.-C."/>
            <person name="Roy P.H."/>
            <person name="Boissinot M."/>
            <person name="Tocheva E.I."/>
            <person name="Omar R.F."/>
        </authorList>
    </citation>
    <scope>NUCLEOTIDE SEQUENCE [LARGE SCALE GENOMIC DNA]</scope>
    <source>
        <strain evidence="12 13">CCRI-24246</strain>
    </source>
</reference>
<protein>
    <submittedName>
        <fullName evidence="12">ABC transporter ATP-binding protein</fullName>
    </submittedName>
</protein>
<accession>A0A552UWF9</accession>
<keyword evidence="7 12" id="KW-0067">ATP-binding</keyword>
<evidence type="ECO:0000256" key="10">
    <source>
        <dbReference type="ARBA" id="ARBA00025157"/>
    </source>
</evidence>
<dbReference type="AlphaFoldDB" id="A0A552UWF9"/>
<keyword evidence="6" id="KW-0547">Nucleotide-binding</keyword>
<dbReference type="Pfam" id="PF00005">
    <property type="entry name" value="ABC_tran"/>
    <property type="match status" value="2"/>
</dbReference>
<dbReference type="Proteomes" id="UP000319424">
    <property type="component" value="Unassembled WGS sequence"/>
</dbReference>
<dbReference type="InterPro" id="IPR003439">
    <property type="entry name" value="ABC_transporter-like_ATP-bd"/>
</dbReference>
<dbReference type="PANTHER" id="PTHR43553">
    <property type="entry name" value="HEAVY METAL TRANSPORTER"/>
    <property type="match status" value="1"/>
</dbReference>
<dbReference type="RefSeq" id="WP_144398866.1">
    <property type="nucleotide sequence ID" value="NZ_VJXW01000026.1"/>
</dbReference>
<dbReference type="PANTHER" id="PTHR43553:SF23">
    <property type="entry name" value="ABC TRANSPORTER ATP-BINDING COMPONENT"/>
    <property type="match status" value="1"/>
</dbReference>
<keyword evidence="3" id="KW-0813">Transport</keyword>
<evidence type="ECO:0000313" key="12">
    <source>
        <dbReference type="EMBL" id="TRW22490.1"/>
    </source>
</evidence>
<sequence>MIEFQNLYFSYKDGDESIKDISFFVKRGECIILCGKSGSGKSTILRTISGLAPVFYEGSLQGRIEVDKRIPAELKSEERAKLFGVVFQDPRSQFFMNTVQDEICFAAENIGVPSKKIKELLYEVSEFIGIEDLLLRNIDELSSGQKQKVAIASSLILQPKVLILDEPTSNLDIQGSKILIEIIKKIKDKGISIVISEHRIDSFKEVADRFLYINEGKLDEIWTSKQFENLSDEKLLSLGLRPKTVEKSANNEIKNDNVPLLDIQSLSFHYKKTNSGIDNINLRLYKGEVVSLLGNNGAGKTTLCKVICGLLKENTGLIKYRGKVANRNLRNKFCYFVMQDADYQLYSDSVVSEISIGKKITEKLKKDMEDSLDAFSLNKLKDRHPASLSGGEKQRVILAAAYCSEADIYILDEPTSGMDGNGLCAIIRWVKLLAEKGKIVIIITHDLLLAEATSNKFIYLEEGKQLKEGRNII</sequence>
<dbReference type="InterPro" id="IPR015856">
    <property type="entry name" value="ABC_transpr_CbiO/EcfA_su"/>
</dbReference>
<dbReference type="GO" id="GO:0016887">
    <property type="term" value="F:ATP hydrolysis activity"/>
    <property type="evidence" value="ECO:0007669"/>
    <property type="project" value="InterPro"/>
</dbReference>